<reference evidence="15" key="1">
    <citation type="journal article" date="2010" name="Stand. Genomic Sci.">
        <title>Complete genome sequence of 'Thermobaculum terrenum' type strain (YNP1).</title>
        <authorList>
            <person name="Kiss H."/>
            <person name="Cleland D."/>
            <person name="Lapidus A."/>
            <person name="Lucas S."/>
            <person name="Glavina Del Rio T."/>
            <person name="Nolan M."/>
            <person name="Tice H."/>
            <person name="Han C."/>
            <person name="Goodwin L."/>
            <person name="Pitluck S."/>
            <person name="Liolios K."/>
            <person name="Ivanova N."/>
            <person name="Mavromatis K."/>
            <person name="Ovchinnikova G."/>
            <person name="Pati A."/>
            <person name="Chen A."/>
            <person name="Palaniappan K."/>
            <person name="Land M."/>
            <person name="Hauser L."/>
            <person name="Chang Y."/>
            <person name="Jeffries C."/>
            <person name="Lu M."/>
            <person name="Brettin T."/>
            <person name="Detter J."/>
            <person name="Goker M."/>
            <person name="Tindall B."/>
            <person name="Beck B."/>
            <person name="McDermott T."/>
            <person name="Woyke T."/>
            <person name="Bristow J."/>
            <person name="Eisen J."/>
            <person name="Markowitz V."/>
            <person name="Hugenholtz P."/>
            <person name="Kyrpides N."/>
            <person name="Klenk H."/>
            <person name="Cheng J."/>
        </authorList>
    </citation>
    <scope>NUCLEOTIDE SEQUENCE [LARGE SCALE GENOMIC DNA]</scope>
    <source>
        <strain evidence="15">ATCC BAA-798 / YNP1</strain>
    </source>
</reference>
<evidence type="ECO:0000256" key="2">
    <source>
        <dbReference type="ARBA" id="ARBA00004691"/>
    </source>
</evidence>
<dbReference type="GO" id="GO:0051075">
    <property type="term" value="F:S-adenosylmethionine:tRNA ribosyltransferase-isomerase activity"/>
    <property type="evidence" value="ECO:0007669"/>
    <property type="project" value="UniProtKB-EC"/>
</dbReference>
<comment type="subcellular location">
    <subcellularLocation>
        <location evidence="1 13">Cytoplasm</location>
    </subcellularLocation>
</comment>
<keyword evidence="5 13" id="KW-0808">Transferase</keyword>
<keyword evidence="7 13" id="KW-0671">Queuosine biosynthesis</keyword>
<evidence type="ECO:0000256" key="9">
    <source>
        <dbReference type="ARBA" id="ARBA00061210"/>
    </source>
</evidence>
<organism evidence="14 15">
    <name type="scientific">Thermobaculum terrenum (strain ATCC BAA-798 / CCMEE 7001 / YNP1)</name>
    <dbReference type="NCBI Taxonomy" id="525904"/>
    <lineage>
        <taxon>Bacteria</taxon>
        <taxon>Bacillati</taxon>
        <taxon>Chloroflexota</taxon>
        <taxon>Chloroflexia</taxon>
        <taxon>Candidatus Thermobaculales</taxon>
        <taxon>Candidatus Thermobaculaceae</taxon>
        <taxon>Thermobaculum</taxon>
    </lineage>
</organism>
<dbReference type="HOGENOM" id="CLU_039110_1_1_0"/>
<dbReference type="InterPro" id="IPR042118">
    <property type="entry name" value="QueA_dom1"/>
</dbReference>
<dbReference type="PANTHER" id="PTHR30307:SF0">
    <property type="entry name" value="S-ADENOSYLMETHIONINE:TRNA RIBOSYLTRANSFERASE-ISOMERASE"/>
    <property type="match status" value="1"/>
</dbReference>
<sequence length="336" mass="38409">MRLQDFDYYLPPELIAQTPAEPRDSSRLLVLNKRTGEIQHAIFRDLPNYLSPGDVLVFNDTRVIPARLHGRRKQTGGNVEFLLVRHVKDTEWEAMGRPARRLKTGERVTIAEDLDAQVLEKLPEGLLLIRLPQEVHENLDKYGEIPLPPYIHDFHGDASRYQTVYARDPGAVAAPTAGLHFTEELISRLRDYGVDLRFITLHVGPGTFQPIKTERIEEHKMHSERYYIPEGLLEYLEEKRSAGNRVVAVGTTSVRALEDAAVRRQAGTWVETDLFIKPGYQFKIVDALITNFHLPKSTLMMLVAATGGYEHIMNAYRIAVENRYRFYSFGDAMLII</sequence>
<dbReference type="eggNOG" id="COG0809">
    <property type="taxonomic scope" value="Bacteria"/>
</dbReference>
<dbReference type="InterPro" id="IPR042119">
    <property type="entry name" value="QueA_dom2"/>
</dbReference>
<dbReference type="NCBIfam" id="TIGR00113">
    <property type="entry name" value="queA"/>
    <property type="match status" value="1"/>
</dbReference>
<comment type="function">
    <text evidence="13">Transfers and isomerizes the ribose moiety from AdoMet to the 7-aminomethyl group of 7-deazaguanine (preQ1-tRNA) to give epoxyqueuosine (oQ-tRNA).</text>
</comment>
<evidence type="ECO:0000256" key="7">
    <source>
        <dbReference type="ARBA" id="ARBA00022785"/>
    </source>
</evidence>
<keyword evidence="4 13" id="KW-0963">Cytoplasm</keyword>
<keyword evidence="14" id="KW-0413">Isomerase</keyword>
<dbReference type="EC" id="2.4.99.17" evidence="10 13"/>
<dbReference type="SUPFAM" id="SSF111337">
    <property type="entry name" value="QueA-like"/>
    <property type="match status" value="1"/>
</dbReference>
<evidence type="ECO:0000256" key="12">
    <source>
        <dbReference type="ARBA" id="ARBA00076160"/>
    </source>
</evidence>
<keyword evidence="6 13" id="KW-0949">S-adenosyl-L-methionine</keyword>
<protein>
    <recommendedName>
        <fullName evidence="11 13">S-adenosylmethionine:tRNA ribosyltransferase-isomerase</fullName>
        <ecNumber evidence="10 13">2.4.99.17</ecNumber>
    </recommendedName>
    <alternativeName>
        <fullName evidence="12 13">Queuosine biosynthesis protein QueA</fullName>
    </alternativeName>
</protein>
<dbReference type="GO" id="GO:0005737">
    <property type="term" value="C:cytoplasm"/>
    <property type="evidence" value="ECO:0007669"/>
    <property type="project" value="UniProtKB-SubCell"/>
</dbReference>
<dbReference type="Pfam" id="PF02547">
    <property type="entry name" value="Queuosine_synth"/>
    <property type="match status" value="1"/>
</dbReference>
<evidence type="ECO:0000256" key="6">
    <source>
        <dbReference type="ARBA" id="ARBA00022691"/>
    </source>
</evidence>
<evidence type="ECO:0000256" key="5">
    <source>
        <dbReference type="ARBA" id="ARBA00022679"/>
    </source>
</evidence>
<dbReference type="KEGG" id="ttr:Tter_0930"/>
<dbReference type="FunFam" id="2.40.10.240:FF:000002">
    <property type="entry name" value="S-adenosylmethionine:tRNA ribosyltransferase-isomerase"/>
    <property type="match status" value="1"/>
</dbReference>
<evidence type="ECO:0000256" key="1">
    <source>
        <dbReference type="ARBA" id="ARBA00004496"/>
    </source>
</evidence>
<dbReference type="Gene3D" id="3.40.1780.10">
    <property type="entry name" value="QueA-like"/>
    <property type="match status" value="1"/>
</dbReference>
<dbReference type="RefSeq" id="WP_012874882.1">
    <property type="nucleotide sequence ID" value="NC_013525.1"/>
</dbReference>
<dbReference type="InterPro" id="IPR036100">
    <property type="entry name" value="QueA_sf"/>
</dbReference>
<evidence type="ECO:0000256" key="8">
    <source>
        <dbReference type="ARBA" id="ARBA00052751"/>
    </source>
</evidence>
<comment type="catalytic activity">
    <reaction evidence="8 13">
        <text>7-aminomethyl-7-carbaguanosine(34) in tRNA + S-adenosyl-L-methionine = epoxyqueuosine(34) in tRNA + adenine + L-methionine + 2 H(+)</text>
        <dbReference type="Rhea" id="RHEA:32155"/>
        <dbReference type="Rhea" id="RHEA-COMP:10342"/>
        <dbReference type="Rhea" id="RHEA-COMP:18582"/>
        <dbReference type="ChEBI" id="CHEBI:15378"/>
        <dbReference type="ChEBI" id="CHEBI:16708"/>
        <dbReference type="ChEBI" id="CHEBI:57844"/>
        <dbReference type="ChEBI" id="CHEBI:59789"/>
        <dbReference type="ChEBI" id="CHEBI:82833"/>
        <dbReference type="ChEBI" id="CHEBI:194443"/>
        <dbReference type="EC" id="2.4.99.17"/>
    </reaction>
</comment>
<proteinExistence type="inferred from homology"/>
<dbReference type="EMBL" id="CP001825">
    <property type="protein sequence ID" value="ACZ41847.1"/>
    <property type="molecule type" value="Genomic_DNA"/>
</dbReference>
<dbReference type="InterPro" id="IPR003699">
    <property type="entry name" value="QueA"/>
</dbReference>
<comment type="subunit">
    <text evidence="3 13">Monomer.</text>
</comment>
<name>D1CFZ1_THET1</name>
<dbReference type="NCBIfam" id="NF001140">
    <property type="entry name" value="PRK00147.1"/>
    <property type="match status" value="1"/>
</dbReference>
<evidence type="ECO:0000256" key="3">
    <source>
        <dbReference type="ARBA" id="ARBA00011245"/>
    </source>
</evidence>
<evidence type="ECO:0000256" key="10">
    <source>
        <dbReference type="ARBA" id="ARBA00066503"/>
    </source>
</evidence>
<evidence type="ECO:0000256" key="4">
    <source>
        <dbReference type="ARBA" id="ARBA00022490"/>
    </source>
</evidence>
<dbReference type="PANTHER" id="PTHR30307">
    <property type="entry name" value="S-ADENOSYLMETHIONINE:TRNA RIBOSYLTRANSFERASE-ISOMERASE"/>
    <property type="match status" value="1"/>
</dbReference>
<dbReference type="OrthoDB" id="9805933at2"/>
<evidence type="ECO:0000256" key="11">
    <source>
        <dbReference type="ARBA" id="ARBA00069325"/>
    </source>
</evidence>
<dbReference type="STRING" id="525904.Tter_0930"/>
<dbReference type="Proteomes" id="UP000000323">
    <property type="component" value="Chromosome 1"/>
</dbReference>
<evidence type="ECO:0000256" key="13">
    <source>
        <dbReference type="HAMAP-Rule" id="MF_00113"/>
    </source>
</evidence>
<dbReference type="UniPathway" id="UPA00392"/>
<dbReference type="FunFam" id="3.40.1780.10:FF:000001">
    <property type="entry name" value="S-adenosylmethionine:tRNA ribosyltransferase-isomerase"/>
    <property type="match status" value="1"/>
</dbReference>
<gene>
    <name evidence="13" type="primary">queA</name>
    <name evidence="14" type="ordered locus">Tter_0930</name>
</gene>
<accession>D1CFZ1</accession>
<dbReference type="GO" id="GO:0008616">
    <property type="term" value="P:tRNA queuosine(34) biosynthetic process"/>
    <property type="evidence" value="ECO:0007669"/>
    <property type="project" value="UniProtKB-UniRule"/>
</dbReference>
<evidence type="ECO:0000313" key="15">
    <source>
        <dbReference type="Proteomes" id="UP000000323"/>
    </source>
</evidence>
<comment type="similarity">
    <text evidence="9 13">Belongs to the QueA family.</text>
</comment>
<keyword evidence="15" id="KW-1185">Reference proteome</keyword>
<dbReference type="HAMAP" id="MF_00113">
    <property type="entry name" value="QueA"/>
    <property type="match status" value="1"/>
</dbReference>
<evidence type="ECO:0000313" key="14">
    <source>
        <dbReference type="EMBL" id="ACZ41847.1"/>
    </source>
</evidence>
<comment type="pathway">
    <text evidence="2 13">tRNA modification; tRNA-queuosine biosynthesis.</text>
</comment>
<dbReference type="AlphaFoldDB" id="D1CFZ1"/>
<dbReference type="Gene3D" id="2.40.10.240">
    <property type="entry name" value="QueA-like"/>
    <property type="match status" value="1"/>
</dbReference>